<name>A0ABT1WRC1_ACTSU</name>
<dbReference type="GeneID" id="34291259"/>
<comment type="caution">
    <text evidence="1">The sequence shown here is derived from an EMBL/GenBank/DDBJ whole genome shotgun (WGS) entry which is preliminary data.</text>
</comment>
<proteinExistence type="predicted"/>
<dbReference type="EMBL" id="JAJUPA010000001">
    <property type="protein sequence ID" value="MCQ9628829.1"/>
    <property type="molecule type" value="Genomic_DNA"/>
</dbReference>
<protein>
    <submittedName>
        <fullName evidence="1">Uncharacterized protein</fullName>
    </submittedName>
</protein>
<keyword evidence="2" id="KW-1185">Reference proteome</keyword>
<evidence type="ECO:0000313" key="2">
    <source>
        <dbReference type="Proteomes" id="UP001206331"/>
    </source>
</evidence>
<dbReference type="RefSeq" id="WP_014991549.1">
    <property type="nucleotide sequence ID" value="NZ_CP090556.1"/>
</dbReference>
<accession>A0ABT1WRC1</accession>
<reference evidence="1 2" key="1">
    <citation type="submission" date="2021-12" db="EMBL/GenBank/DDBJ databases">
        <title>Identification and characterization of A. suis stains in western Canada.</title>
        <authorList>
            <person name="Kulathunga D.G.R.S."/>
            <person name="De Oliveira Costa M."/>
        </authorList>
    </citation>
    <scope>NUCLEOTIDE SEQUENCE [LARGE SCALE GENOMIC DNA]</scope>
    <source>
        <strain evidence="1 2">18_292</strain>
    </source>
</reference>
<sequence>MTTEILNELSPLSSSEKNPEPWHVLIKAVNTTDIIGTVLRLHLVLEKTIETYVCIITNQKNLFGFSSVDNEKFIIECSTKLKMAKAIGLPSKLYKASSKINKIRNEIAHITDVTISESDLKSALAHLTQYLAEQDKDILKYGLELREFDGTILYNKTFGDKDISSKDKFILIVSTIVNEIHHLMITQSH</sequence>
<organism evidence="1 2">
    <name type="scientific">Actinobacillus suis</name>
    <dbReference type="NCBI Taxonomy" id="716"/>
    <lineage>
        <taxon>Bacteria</taxon>
        <taxon>Pseudomonadati</taxon>
        <taxon>Pseudomonadota</taxon>
        <taxon>Gammaproteobacteria</taxon>
        <taxon>Pasteurellales</taxon>
        <taxon>Pasteurellaceae</taxon>
        <taxon>Actinobacillus</taxon>
    </lineage>
</organism>
<dbReference type="Proteomes" id="UP001206331">
    <property type="component" value="Unassembled WGS sequence"/>
</dbReference>
<gene>
    <name evidence="1" type="ORF">LZL92_00855</name>
</gene>
<evidence type="ECO:0000313" key="1">
    <source>
        <dbReference type="EMBL" id="MCQ9628829.1"/>
    </source>
</evidence>